<proteinExistence type="predicted"/>
<dbReference type="VEuPathDB" id="FungiDB:ASPSYDRAFT_52804"/>
<accession>A0A1L9SXN9</accession>
<name>A0A1L9SXN9_9EURO</name>
<sequence>MEEDHPAITSLHRATYGMILFAIPHKGLMIDDIQQMLAGDQSHPREQLLQQISSKSDLLIHQLADFKNLIRDRKVVSFYETEQTRRLVLDLESGRWRRTGDFMTTVGADSALLQLPDHVEDKVPLHADHSMVVKFDTRNAAGYRTALDRLRQFVHDAPSVVAARFGE</sequence>
<dbReference type="Proteomes" id="UP000184356">
    <property type="component" value="Unassembled WGS sequence"/>
</dbReference>
<dbReference type="AlphaFoldDB" id="A0A1L9SXN9"/>
<keyword evidence="2" id="KW-1185">Reference proteome</keyword>
<dbReference type="RefSeq" id="XP_040695725.1">
    <property type="nucleotide sequence ID" value="XM_040848558.1"/>
</dbReference>
<evidence type="ECO:0000313" key="1">
    <source>
        <dbReference type="EMBL" id="OJJ51919.1"/>
    </source>
</evidence>
<dbReference type="OrthoDB" id="1658288at2759"/>
<organism evidence="1 2">
    <name type="scientific">Aspergillus sydowii CBS 593.65</name>
    <dbReference type="NCBI Taxonomy" id="1036612"/>
    <lineage>
        <taxon>Eukaryota</taxon>
        <taxon>Fungi</taxon>
        <taxon>Dikarya</taxon>
        <taxon>Ascomycota</taxon>
        <taxon>Pezizomycotina</taxon>
        <taxon>Eurotiomycetes</taxon>
        <taxon>Eurotiomycetidae</taxon>
        <taxon>Eurotiales</taxon>
        <taxon>Aspergillaceae</taxon>
        <taxon>Aspergillus</taxon>
        <taxon>Aspergillus subgen. Nidulantes</taxon>
    </lineage>
</organism>
<dbReference type="EMBL" id="KV878612">
    <property type="protein sequence ID" value="OJJ51919.1"/>
    <property type="molecule type" value="Genomic_DNA"/>
</dbReference>
<evidence type="ECO:0000313" key="2">
    <source>
        <dbReference type="Proteomes" id="UP000184356"/>
    </source>
</evidence>
<protein>
    <submittedName>
        <fullName evidence="1">Uncharacterized protein</fullName>
    </submittedName>
</protein>
<dbReference type="GeneID" id="63764631"/>
<gene>
    <name evidence="1" type="ORF">ASPSYDRAFT_52804</name>
</gene>
<reference evidence="2" key="1">
    <citation type="journal article" date="2017" name="Genome Biol.">
        <title>Comparative genomics reveals high biological diversity and specific adaptations in the industrially and medically important fungal genus Aspergillus.</title>
        <authorList>
            <person name="de Vries R.P."/>
            <person name="Riley R."/>
            <person name="Wiebenga A."/>
            <person name="Aguilar-Osorio G."/>
            <person name="Amillis S."/>
            <person name="Uchima C.A."/>
            <person name="Anderluh G."/>
            <person name="Asadollahi M."/>
            <person name="Askin M."/>
            <person name="Barry K."/>
            <person name="Battaglia E."/>
            <person name="Bayram O."/>
            <person name="Benocci T."/>
            <person name="Braus-Stromeyer S.A."/>
            <person name="Caldana C."/>
            <person name="Canovas D."/>
            <person name="Cerqueira G.C."/>
            <person name="Chen F."/>
            <person name="Chen W."/>
            <person name="Choi C."/>
            <person name="Clum A."/>
            <person name="Dos Santos R.A."/>
            <person name="Damasio A.R."/>
            <person name="Diallinas G."/>
            <person name="Emri T."/>
            <person name="Fekete E."/>
            <person name="Flipphi M."/>
            <person name="Freyberg S."/>
            <person name="Gallo A."/>
            <person name="Gournas C."/>
            <person name="Habgood R."/>
            <person name="Hainaut M."/>
            <person name="Harispe M.L."/>
            <person name="Henrissat B."/>
            <person name="Hilden K.S."/>
            <person name="Hope R."/>
            <person name="Hossain A."/>
            <person name="Karabika E."/>
            <person name="Karaffa L."/>
            <person name="Karanyi Z."/>
            <person name="Krasevec N."/>
            <person name="Kuo A."/>
            <person name="Kusch H."/>
            <person name="LaButti K."/>
            <person name="Lagendijk E.L."/>
            <person name="Lapidus A."/>
            <person name="Levasseur A."/>
            <person name="Lindquist E."/>
            <person name="Lipzen A."/>
            <person name="Logrieco A.F."/>
            <person name="MacCabe A."/>
            <person name="Maekelae M.R."/>
            <person name="Malavazi I."/>
            <person name="Melin P."/>
            <person name="Meyer V."/>
            <person name="Mielnichuk N."/>
            <person name="Miskei M."/>
            <person name="Molnar A.P."/>
            <person name="Mule G."/>
            <person name="Ngan C.Y."/>
            <person name="Orejas M."/>
            <person name="Orosz E."/>
            <person name="Ouedraogo J.P."/>
            <person name="Overkamp K.M."/>
            <person name="Park H.-S."/>
            <person name="Perrone G."/>
            <person name="Piumi F."/>
            <person name="Punt P.J."/>
            <person name="Ram A.F."/>
            <person name="Ramon A."/>
            <person name="Rauscher S."/>
            <person name="Record E."/>
            <person name="Riano-Pachon D.M."/>
            <person name="Robert V."/>
            <person name="Roehrig J."/>
            <person name="Ruller R."/>
            <person name="Salamov A."/>
            <person name="Salih N.S."/>
            <person name="Samson R.A."/>
            <person name="Sandor E."/>
            <person name="Sanguinetti M."/>
            <person name="Schuetze T."/>
            <person name="Sepcic K."/>
            <person name="Shelest E."/>
            <person name="Sherlock G."/>
            <person name="Sophianopoulou V."/>
            <person name="Squina F.M."/>
            <person name="Sun H."/>
            <person name="Susca A."/>
            <person name="Todd R.B."/>
            <person name="Tsang A."/>
            <person name="Unkles S.E."/>
            <person name="van de Wiele N."/>
            <person name="van Rossen-Uffink D."/>
            <person name="Oliveira J.V."/>
            <person name="Vesth T.C."/>
            <person name="Visser J."/>
            <person name="Yu J.-H."/>
            <person name="Zhou M."/>
            <person name="Andersen M.R."/>
            <person name="Archer D.B."/>
            <person name="Baker S.E."/>
            <person name="Benoit I."/>
            <person name="Brakhage A.A."/>
            <person name="Braus G.H."/>
            <person name="Fischer R."/>
            <person name="Frisvad J.C."/>
            <person name="Goldman G.H."/>
            <person name="Houbraken J."/>
            <person name="Oakley B."/>
            <person name="Pocsi I."/>
            <person name="Scazzocchio C."/>
            <person name="Seiboth B."/>
            <person name="vanKuyk P.A."/>
            <person name="Wortman J."/>
            <person name="Dyer P.S."/>
            <person name="Grigoriev I.V."/>
        </authorList>
    </citation>
    <scope>NUCLEOTIDE SEQUENCE [LARGE SCALE GENOMIC DNA]</scope>
    <source>
        <strain evidence="2">CBS 593.65</strain>
    </source>
</reference>
<dbReference type="STRING" id="1036612.A0A1L9SXN9"/>